<dbReference type="PROSITE" id="PS50041">
    <property type="entry name" value="C_TYPE_LECTIN_2"/>
    <property type="match status" value="1"/>
</dbReference>
<keyword evidence="2" id="KW-0430">Lectin</keyword>
<sequence>MGAEMVSVHSREQFLFLRKITQNSVSNTVNVWIGGRRNETNRNLFRWTDGSVWDYNLWATGQPMVNVGFDCAYMNIDWALTTCVNTLQQMCQKKAIAQRRFTVELELNDTVHRLNEVSKSVQITEERHNKSIEELRSFQNSLQPISEKIGALKLNETISAINEVPKLESRIKKIEITFAKILNALKNEKLYR</sequence>
<comment type="caution">
    <text evidence="2">The sequence shown here is derived from an EMBL/GenBank/DDBJ whole genome shotgun (WGS) entry which is preliminary data.</text>
</comment>
<dbReference type="VEuPathDB" id="VectorBase:LDEU011952"/>
<gene>
    <name evidence="2" type="ORF">B4U80_11415</name>
</gene>
<accession>A0A443RY63</accession>
<dbReference type="InterPro" id="IPR016187">
    <property type="entry name" value="CTDL_fold"/>
</dbReference>
<dbReference type="AlphaFoldDB" id="A0A443RY63"/>
<name>A0A443RY63_9ACAR</name>
<proteinExistence type="predicted"/>
<protein>
    <submittedName>
        <fullName evidence="2">C-type lectin 1-like protein</fullName>
    </submittedName>
</protein>
<dbReference type="Pfam" id="PF00059">
    <property type="entry name" value="Lectin_C"/>
    <property type="match status" value="1"/>
</dbReference>
<dbReference type="STRING" id="299467.A0A443RY63"/>
<dbReference type="InterPro" id="IPR050111">
    <property type="entry name" value="C-type_lectin/snaclec_domain"/>
</dbReference>
<dbReference type="PANTHER" id="PTHR22803">
    <property type="entry name" value="MANNOSE, PHOSPHOLIPASE, LECTIN RECEPTOR RELATED"/>
    <property type="match status" value="1"/>
</dbReference>
<keyword evidence="3" id="KW-1185">Reference proteome</keyword>
<evidence type="ECO:0000259" key="1">
    <source>
        <dbReference type="PROSITE" id="PS50041"/>
    </source>
</evidence>
<evidence type="ECO:0000313" key="2">
    <source>
        <dbReference type="EMBL" id="RWS20088.1"/>
    </source>
</evidence>
<reference evidence="2 3" key="1">
    <citation type="journal article" date="2018" name="Gigascience">
        <title>Genomes of trombidid mites reveal novel predicted allergens and laterally-transferred genes associated with secondary metabolism.</title>
        <authorList>
            <person name="Dong X."/>
            <person name="Chaisiri K."/>
            <person name="Xia D."/>
            <person name="Armstrong S.D."/>
            <person name="Fang Y."/>
            <person name="Donnelly M.J."/>
            <person name="Kadowaki T."/>
            <person name="McGarry J.W."/>
            <person name="Darby A.C."/>
            <person name="Makepeace B.L."/>
        </authorList>
    </citation>
    <scope>NUCLEOTIDE SEQUENCE [LARGE SCALE GENOMIC DNA]</scope>
    <source>
        <strain evidence="2">UoL-UT</strain>
    </source>
</reference>
<dbReference type="EMBL" id="NCKV01020167">
    <property type="protein sequence ID" value="RWS20088.1"/>
    <property type="molecule type" value="Genomic_DNA"/>
</dbReference>
<dbReference type="CDD" id="cd00037">
    <property type="entry name" value="CLECT"/>
    <property type="match status" value="1"/>
</dbReference>
<dbReference type="GO" id="GO:0030246">
    <property type="term" value="F:carbohydrate binding"/>
    <property type="evidence" value="ECO:0007669"/>
    <property type="project" value="UniProtKB-KW"/>
</dbReference>
<dbReference type="SUPFAM" id="SSF56436">
    <property type="entry name" value="C-type lectin-like"/>
    <property type="match status" value="1"/>
</dbReference>
<dbReference type="OrthoDB" id="6340082at2759"/>
<dbReference type="Gene3D" id="3.10.100.10">
    <property type="entry name" value="Mannose-Binding Protein A, subunit A"/>
    <property type="match status" value="1"/>
</dbReference>
<dbReference type="InterPro" id="IPR001304">
    <property type="entry name" value="C-type_lectin-like"/>
</dbReference>
<dbReference type="InterPro" id="IPR016186">
    <property type="entry name" value="C-type_lectin-like/link_sf"/>
</dbReference>
<feature type="domain" description="C-type lectin" evidence="1">
    <location>
        <begin position="1"/>
        <end position="92"/>
    </location>
</feature>
<organism evidence="2 3">
    <name type="scientific">Leptotrombidium deliense</name>
    <dbReference type="NCBI Taxonomy" id="299467"/>
    <lineage>
        <taxon>Eukaryota</taxon>
        <taxon>Metazoa</taxon>
        <taxon>Ecdysozoa</taxon>
        <taxon>Arthropoda</taxon>
        <taxon>Chelicerata</taxon>
        <taxon>Arachnida</taxon>
        <taxon>Acari</taxon>
        <taxon>Acariformes</taxon>
        <taxon>Trombidiformes</taxon>
        <taxon>Prostigmata</taxon>
        <taxon>Anystina</taxon>
        <taxon>Parasitengona</taxon>
        <taxon>Trombiculoidea</taxon>
        <taxon>Trombiculidae</taxon>
        <taxon>Leptotrombidium</taxon>
    </lineage>
</organism>
<dbReference type="Proteomes" id="UP000288716">
    <property type="component" value="Unassembled WGS sequence"/>
</dbReference>
<evidence type="ECO:0000313" key="3">
    <source>
        <dbReference type="Proteomes" id="UP000288716"/>
    </source>
</evidence>